<proteinExistence type="predicted"/>
<sequence>MRDAPAVTYRTEDIQSNVVLLAYFAHLLGVQCEEAFGKSVFQGLSFTPELQLYHVNRLLQVYEQSKQYHLMVALPQLKKSLFKPKKWFGELVPGLQAMEHTNVSWFTCLNTAMNIAPNLGDQDILRVVDEFLENVLHTYNKLFRIPKLVRNIFSSLSNLEAKVSKSTCISALFLKNFSECCTSLSSGQVTESWHLFVSQLSYWISQNKETKDSKDFYKILLVTEIFITFLHHIQAANPTMPAIHVTKVTELMATTSKLAAEMLDFSIENKSVDSSYCSLVMFHAWGELHMLLCSYRRVYGESVAWPTLPAPLEQTHLSYLHPALTPAKLEALQPLLDKGKNKRALYALNSLNPVGNVGIIFDGKWKTRGQNLNIAVGCILELFSGLVLDHVVFSRHCRGCHGAPDPDDDGYGDWLLNHKCLRNIDCKAGRMEAE</sequence>
<name>A0AC60PDJ9_IXOPE</name>
<gene>
    <name evidence="1" type="ORF">HPB47_005234</name>
</gene>
<dbReference type="Proteomes" id="UP000805193">
    <property type="component" value="Unassembled WGS sequence"/>
</dbReference>
<comment type="caution">
    <text evidence="1">The sequence shown here is derived from an EMBL/GenBank/DDBJ whole genome shotgun (WGS) entry which is preliminary data.</text>
</comment>
<reference evidence="1 2" key="1">
    <citation type="journal article" date="2020" name="Cell">
        <title>Large-Scale Comparative Analyses of Tick Genomes Elucidate Their Genetic Diversity and Vector Capacities.</title>
        <authorList>
            <consortium name="Tick Genome and Microbiome Consortium (TIGMIC)"/>
            <person name="Jia N."/>
            <person name="Wang J."/>
            <person name="Shi W."/>
            <person name="Du L."/>
            <person name="Sun Y."/>
            <person name="Zhan W."/>
            <person name="Jiang J.F."/>
            <person name="Wang Q."/>
            <person name="Zhang B."/>
            <person name="Ji P."/>
            <person name="Bell-Sakyi L."/>
            <person name="Cui X.M."/>
            <person name="Yuan T.T."/>
            <person name="Jiang B.G."/>
            <person name="Yang W.F."/>
            <person name="Lam T.T."/>
            <person name="Chang Q.C."/>
            <person name="Ding S.J."/>
            <person name="Wang X.J."/>
            <person name="Zhu J.G."/>
            <person name="Ruan X.D."/>
            <person name="Zhao L."/>
            <person name="Wei J.T."/>
            <person name="Ye R.Z."/>
            <person name="Que T.C."/>
            <person name="Du C.H."/>
            <person name="Zhou Y.H."/>
            <person name="Cheng J.X."/>
            <person name="Dai P.F."/>
            <person name="Guo W.B."/>
            <person name="Han X.H."/>
            <person name="Huang E.J."/>
            <person name="Li L.F."/>
            <person name="Wei W."/>
            <person name="Gao Y.C."/>
            <person name="Liu J.Z."/>
            <person name="Shao H.Z."/>
            <person name="Wang X."/>
            <person name="Wang C.C."/>
            <person name="Yang T.C."/>
            <person name="Huo Q.B."/>
            <person name="Li W."/>
            <person name="Chen H.Y."/>
            <person name="Chen S.E."/>
            <person name="Zhou L.G."/>
            <person name="Ni X.B."/>
            <person name="Tian J.H."/>
            <person name="Sheng Y."/>
            <person name="Liu T."/>
            <person name="Pan Y.S."/>
            <person name="Xia L.Y."/>
            <person name="Li J."/>
            <person name="Zhao F."/>
            <person name="Cao W.C."/>
        </authorList>
    </citation>
    <scope>NUCLEOTIDE SEQUENCE [LARGE SCALE GENOMIC DNA]</scope>
    <source>
        <strain evidence="1">Iper-2018</strain>
    </source>
</reference>
<dbReference type="EMBL" id="JABSTQ010010781">
    <property type="protein sequence ID" value="KAG0417958.1"/>
    <property type="molecule type" value="Genomic_DNA"/>
</dbReference>
<protein>
    <submittedName>
        <fullName evidence="1">Uncharacterized protein</fullName>
    </submittedName>
</protein>
<organism evidence="1 2">
    <name type="scientific">Ixodes persulcatus</name>
    <name type="common">Taiga tick</name>
    <dbReference type="NCBI Taxonomy" id="34615"/>
    <lineage>
        <taxon>Eukaryota</taxon>
        <taxon>Metazoa</taxon>
        <taxon>Ecdysozoa</taxon>
        <taxon>Arthropoda</taxon>
        <taxon>Chelicerata</taxon>
        <taxon>Arachnida</taxon>
        <taxon>Acari</taxon>
        <taxon>Parasitiformes</taxon>
        <taxon>Ixodida</taxon>
        <taxon>Ixodoidea</taxon>
        <taxon>Ixodidae</taxon>
        <taxon>Ixodinae</taxon>
        <taxon>Ixodes</taxon>
    </lineage>
</organism>
<feature type="non-terminal residue" evidence="1">
    <location>
        <position position="434"/>
    </location>
</feature>
<accession>A0AC60PDJ9</accession>
<keyword evidence="2" id="KW-1185">Reference proteome</keyword>
<evidence type="ECO:0000313" key="2">
    <source>
        <dbReference type="Proteomes" id="UP000805193"/>
    </source>
</evidence>
<evidence type="ECO:0000313" key="1">
    <source>
        <dbReference type="EMBL" id="KAG0417958.1"/>
    </source>
</evidence>